<gene>
    <name evidence="1" type="ORF">EDE15_1525</name>
</gene>
<name>A0A3R9NW64_9BACT</name>
<evidence type="ECO:0000313" key="1">
    <source>
        <dbReference type="EMBL" id="RSL16018.1"/>
    </source>
</evidence>
<organism evidence="1 2">
    <name type="scientific">Edaphobacter aggregans</name>
    <dbReference type="NCBI Taxonomy" id="570835"/>
    <lineage>
        <taxon>Bacteria</taxon>
        <taxon>Pseudomonadati</taxon>
        <taxon>Acidobacteriota</taxon>
        <taxon>Terriglobia</taxon>
        <taxon>Terriglobales</taxon>
        <taxon>Acidobacteriaceae</taxon>
        <taxon>Edaphobacter</taxon>
    </lineage>
</organism>
<dbReference type="AlphaFoldDB" id="A0A3R9NW64"/>
<dbReference type="EMBL" id="RSDW01000001">
    <property type="protein sequence ID" value="RSL16018.1"/>
    <property type="molecule type" value="Genomic_DNA"/>
</dbReference>
<dbReference type="Proteomes" id="UP000269669">
    <property type="component" value="Unassembled WGS sequence"/>
</dbReference>
<evidence type="ECO:0000313" key="2">
    <source>
        <dbReference type="Proteomes" id="UP000269669"/>
    </source>
</evidence>
<sequence length="69" mass="7389">MQCSLSVVTELFDSSVHNQSSRAAIRNCHIASIAKLGNLALATAAPLAPLLLTVLSLDKLIMRLIQVVF</sequence>
<protein>
    <submittedName>
        <fullName evidence="1">Uncharacterized protein</fullName>
    </submittedName>
</protein>
<comment type="caution">
    <text evidence="1">The sequence shown here is derived from an EMBL/GenBank/DDBJ whole genome shotgun (WGS) entry which is preliminary data.</text>
</comment>
<accession>A0A3R9NW64</accession>
<keyword evidence="2" id="KW-1185">Reference proteome</keyword>
<proteinExistence type="predicted"/>
<reference evidence="1 2" key="1">
    <citation type="submission" date="2018-12" db="EMBL/GenBank/DDBJ databases">
        <title>Sequencing of bacterial isolates from soil warming experiment in Harvard Forest, Massachusetts, USA.</title>
        <authorList>
            <person name="Deangelis K."/>
        </authorList>
    </citation>
    <scope>NUCLEOTIDE SEQUENCE [LARGE SCALE GENOMIC DNA]</scope>
    <source>
        <strain evidence="1 2">EB153</strain>
    </source>
</reference>